<keyword evidence="9" id="KW-1185">Reference proteome</keyword>
<evidence type="ECO:0000256" key="2">
    <source>
        <dbReference type="ARBA" id="ARBA00022679"/>
    </source>
</evidence>
<accession>A0AAC9WHF4</accession>
<dbReference type="SUPFAM" id="SSF53335">
    <property type="entry name" value="S-adenosyl-L-methionine-dependent methyltransferases"/>
    <property type="match status" value="1"/>
</dbReference>
<dbReference type="InterPro" id="IPR002792">
    <property type="entry name" value="TRAM_dom"/>
</dbReference>
<dbReference type="Proteomes" id="UP000192478">
    <property type="component" value="Chromosome"/>
</dbReference>
<feature type="domain" description="TRAM" evidence="6">
    <location>
        <begin position="1"/>
        <end position="59"/>
    </location>
</feature>
<organism evidence="8 10">
    <name type="scientific">Clostridium formicaceticum</name>
    <dbReference type="NCBI Taxonomy" id="1497"/>
    <lineage>
        <taxon>Bacteria</taxon>
        <taxon>Bacillati</taxon>
        <taxon>Bacillota</taxon>
        <taxon>Clostridia</taxon>
        <taxon>Eubacteriales</taxon>
        <taxon>Clostridiaceae</taxon>
        <taxon>Clostridium</taxon>
    </lineage>
</organism>
<sequence length="458" mass="51823">MLKKKEVVEFKIEDSEFGGKGYGYVGDVKVTVKHGIPGQLVRAAIKKIKKKQAEAQVLEILENSPLEDQSPCQHFGNCGGCFQQTVAYDEQLQLKEKQVKRLFEEFAIKNYTWLGIEGSPIAFDYRNKMEFSFGDEEKGGPLTLGMHKRGRHYDIVTVDACLIMDEDFRKLLTTILDYFKEKSLSYYNTRRHEGYLRHLVIRKAHFTGEILINLVTTTQSQINIQDLVEKLLTLELRGSIVGFLHTFNDNLADIVQSDRTDILYGRDYVIEELLGLKFKISAFSFFQTNSQGAEKLYSIVRDFVGEAKDQVVFDLYCGTGTIGQIVAPNAEKVVGIEIIEEAVEAARENAKLNNLSNCSFIAGDVKEEVKKLTEKPDIIIIDPPRAGIHPQALKDIISFDAEKIVYVSCNPKTMVRDLVELEASGYQIDKVQLMDMFPHTPHVESVCKLSKNSNSLKE</sequence>
<keyword evidence="3 4" id="KW-0949">S-adenosyl-L-methionine</keyword>
<evidence type="ECO:0000256" key="5">
    <source>
        <dbReference type="PROSITE-ProRule" id="PRU10015"/>
    </source>
</evidence>
<feature type="binding site" evidence="4">
    <location>
        <position position="382"/>
    </location>
    <ligand>
        <name>S-adenosyl-L-methionine</name>
        <dbReference type="ChEBI" id="CHEBI:59789"/>
    </ligand>
</feature>
<dbReference type="GO" id="GO:0070041">
    <property type="term" value="F:rRNA (uridine-C5-)-methyltransferase activity"/>
    <property type="evidence" value="ECO:0007669"/>
    <property type="project" value="TreeGrafter"/>
</dbReference>
<keyword evidence="1 4" id="KW-0489">Methyltransferase</keyword>
<dbReference type="Gene3D" id="2.40.50.1070">
    <property type="match status" value="1"/>
</dbReference>
<evidence type="ECO:0000313" key="8">
    <source>
        <dbReference type="EMBL" id="ARE88739.1"/>
    </source>
</evidence>
<evidence type="ECO:0000313" key="7">
    <source>
        <dbReference type="EMBL" id="AOY78092.1"/>
    </source>
</evidence>
<reference evidence="8 10" key="2">
    <citation type="submission" date="2017-03" db="EMBL/GenBank/DDBJ databases">
        <title>Complete sequence of Clostridium formicaceticum DSM 92.</title>
        <authorList>
            <person name="Poehlein A."/>
            <person name="Karl M."/>
            <person name="Bengelsdorf F.R."/>
            <person name="Duerre P."/>
            <person name="Daniel R."/>
        </authorList>
    </citation>
    <scope>NUCLEOTIDE SEQUENCE [LARGE SCALE GENOMIC DNA]</scope>
    <source>
        <strain evidence="8 10">DSM 92</strain>
    </source>
</reference>
<proteinExistence type="inferred from homology"/>
<dbReference type="FunFam" id="3.40.50.150:FF:000009">
    <property type="entry name" value="23S rRNA (Uracil(1939)-C(5))-methyltransferase RlmD"/>
    <property type="match status" value="1"/>
</dbReference>
<evidence type="ECO:0000256" key="3">
    <source>
        <dbReference type="ARBA" id="ARBA00022691"/>
    </source>
</evidence>
<dbReference type="InterPro" id="IPR030390">
    <property type="entry name" value="MeTrfase_TrmA_AS"/>
</dbReference>
<dbReference type="Proteomes" id="UP000177894">
    <property type="component" value="Chromosome"/>
</dbReference>
<dbReference type="FunFam" id="2.40.50.1070:FF:000003">
    <property type="entry name" value="23S rRNA (Uracil-5-)-methyltransferase RumA"/>
    <property type="match status" value="1"/>
</dbReference>
<dbReference type="GO" id="GO:0070475">
    <property type="term" value="P:rRNA base methylation"/>
    <property type="evidence" value="ECO:0007669"/>
    <property type="project" value="TreeGrafter"/>
</dbReference>
<protein>
    <submittedName>
        <fullName evidence="7">23S rRNA (Uracil-5-)-methyltransferase RumA</fullName>
    </submittedName>
    <submittedName>
        <fullName evidence="8">23S rRNA (Uracil-C(5))-methyltransferase RlmCD</fullName>
        <ecNumber evidence="8">2.1.1.189</ecNumber>
    </submittedName>
</protein>
<comment type="similarity">
    <text evidence="4">Belongs to the class I-like SAM-binding methyltransferase superfamily. RNA M5U methyltransferase family.</text>
</comment>
<feature type="binding site" evidence="4">
    <location>
        <position position="287"/>
    </location>
    <ligand>
        <name>S-adenosyl-L-methionine</name>
        <dbReference type="ChEBI" id="CHEBI:59789"/>
    </ligand>
</feature>
<dbReference type="Pfam" id="PF05958">
    <property type="entry name" value="tRNA_U5-meth_tr"/>
    <property type="match status" value="1"/>
</dbReference>
<dbReference type="AlphaFoldDB" id="A0AAC9WHF4"/>
<dbReference type="InterPro" id="IPR030391">
    <property type="entry name" value="MeTrfase_TrmA_CS"/>
</dbReference>
<dbReference type="InterPro" id="IPR029063">
    <property type="entry name" value="SAM-dependent_MTases_sf"/>
</dbReference>
<evidence type="ECO:0000313" key="10">
    <source>
        <dbReference type="Proteomes" id="UP000192478"/>
    </source>
</evidence>
<feature type="active site" evidence="5">
    <location>
        <position position="409"/>
    </location>
</feature>
<gene>
    <name evidence="8" type="primary">rlmCD_1</name>
    <name evidence="7" type="ORF">BJL90_20840</name>
    <name evidence="8" type="ORF">CLFO_31450</name>
</gene>
<dbReference type="Gene3D" id="2.40.50.140">
    <property type="entry name" value="Nucleic acid-binding proteins"/>
    <property type="match status" value="1"/>
</dbReference>
<dbReference type="PROSITE" id="PS01230">
    <property type="entry name" value="TRMA_1"/>
    <property type="match status" value="1"/>
</dbReference>
<dbReference type="NCBIfam" id="TIGR00479">
    <property type="entry name" value="rumA"/>
    <property type="match status" value="1"/>
</dbReference>
<dbReference type="EMBL" id="CP017603">
    <property type="protein sequence ID" value="AOY78092.1"/>
    <property type="molecule type" value="Genomic_DNA"/>
</dbReference>
<dbReference type="PANTHER" id="PTHR11061:SF30">
    <property type="entry name" value="TRNA (URACIL(54)-C(5))-METHYLTRANSFERASE"/>
    <property type="match status" value="1"/>
</dbReference>
<feature type="active site" description="Nucleophile" evidence="4">
    <location>
        <position position="409"/>
    </location>
</feature>
<evidence type="ECO:0000259" key="6">
    <source>
        <dbReference type="PROSITE" id="PS50926"/>
    </source>
</evidence>
<dbReference type="InterPro" id="IPR010280">
    <property type="entry name" value="U5_MeTrfase_fam"/>
</dbReference>
<dbReference type="PANTHER" id="PTHR11061">
    <property type="entry name" value="RNA M5U METHYLTRANSFERASE"/>
    <property type="match status" value="1"/>
</dbReference>
<feature type="binding site" evidence="4">
    <location>
        <position position="316"/>
    </location>
    <ligand>
        <name>S-adenosyl-L-methionine</name>
        <dbReference type="ChEBI" id="CHEBI:59789"/>
    </ligand>
</feature>
<dbReference type="EC" id="2.1.1.189" evidence="8"/>
<evidence type="ECO:0000256" key="4">
    <source>
        <dbReference type="PROSITE-ProRule" id="PRU01024"/>
    </source>
</evidence>
<feature type="binding site" evidence="4">
    <location>
        <position position="337"/>
    </location>
    <ligand>
        <name>S-adenosyl-L-methionine</name>
        <dbReference type="ChEBI" id="CHEBI:59789"/>
    </ligand>
</feature>
<dbReference type="RefSeq" id="WP_070972697.1">
    <property type="nucleotide sequence ID" value="NZ_CP017603.1"/>
</dbReference>
<reference evidence="7 9" key="1">
    <citation type="submission" date="2016-10" db="EMBL/GenBank/DDBJ databases">
        <title>Complete Genome Sequence of Acetogen Clostridium formicoaceticum ATCC 27076.</title>
        <authorList>
            <person name="Bao T."/>
            <person name="Cheng C."/>
            <person name="Zhao J."/>
            <person name="Yang S.-T."/>
            <person name="Wang J."/>
            <person name="Wang M."/>
        </authorList>
    </citation>
    <scope>NUCLEOTIDE SEQUENCE [LARGE SCALE GENOMIC DNA]</scope>
    <source>
        <strain evidence="7 9">ATCC 27076</strain>
    </source>
</reference>
<dbReference type="KEGG" id="cfm:BJL90_20840"/>
<dbReference type="PROSITE" id="PS01231">
    <property type="entry name" value="TRMA_2"/>
    <property type="match status" value="1"/>
</dbReference>
<dbReference type="InterPro" id="IPR012340">
    <property type="entry name" value="NA-bd_OB-fold"/>
</dbReference>
<dbReference type="CDD" id="cd02440">
    <property type="entry name" value="AdoMet_MTases"/>
    <property type="match status" value="1"/>
</dbReference>
<keyword evidence="2 4" id="KW-0808">Transferase</keyword>
<name>A0AAC9WHF4_9CLOT</name>
<dbReference type="Gene3D" id="3.40.50.150">
    <property type="entry name" value="Vaccinia Virus protein VP39"/>
    <property type="match status" value="1"/>
</dbReference>
<evidence type="ECO:0000256" key="1">
    <source>
        <dbReference type="ARBA" id="ARBA00022603"/>
    </source>
</evidence>
<dbReference type="PROSITE" id="PS50926">
    <property type="entry name" value="TRAM"/>
    <property type="match status" value="1"/>
</dbReference>
<dbReference type="SUPFAM" id="SSF50249">
    <property type="entry name" value="Nucleic acid-binding proteins"/>
    <property type="match status" value="1"/>
</dbReference>
<evidence type="ECO:0000313" key="9">
    <source>
        <dbReference type="Proteomes" id="UP000177894"/>
    </source>
</evidence>
<dbReference type="EMBL" id="CP020559">
    <property type="protein sequence ID" value="ARE88739.1"/>
    <property type="molecule type" value="Genomic_DNA"/>
</dbReference>
<dbReference type="PROSITE" id="PS51687">
    <property type="entry name" value="SAM_MT_RNA_M5U"/>
    <property type="match status" value="1"/>
</dbReference>